<dbReference type="PANTHER" id="PTHR46523">
    <property type="entry name" value="DCTP PYROPHOSPHATASE 1"/>
    <property type="match status" value="1"/>
</dbReference>
<gene>
    <name evidence="2" type="ORF">SYK_27740</name>
</gene>
<reference evidence="2 3" key="1">
    <citation type="submission" date="2022-08" db="EMBL/GenBank/DDBJ databases">
        <title>Genome Sequence of the sulphate-reducing bacterium, Pseudodesulfovibrio sp. SYK.</title>
        <authorList>
            <person name="Kondo R."/>
            <person name="Kataoka T."/>
        </authorList>
    </citation>
    <scope>NUCLEOTIDE SEQUENCE [LARGE SCALE GENOMIC DNA]</scope>
    <source>
        <strain evidence="2 3">SYK</strain>
    </source>
</reference>
<protein>
    <submittedName>
        <fullName evidence="2">Nucleotide pyrophosphohydrolase</fullName>
    </submittedName>
</protein>
<dbReference type="CDD" id="cd11537">
    <property type="entry name" value="NTP-PPase_RS21-C6_like"/>
    <property type="match status" value="1"/>
</dbReference>
<dbReference type="SUPFAM" id="SSF101386">
    <property type="entry name" value="all-alpha NTP pyrophosphatases"/>
    <property type="match status" value="1"/>
</dbReference>
<name>A0ABN6S5L7_9BACT</name>
<dbReference type="RefSeq" id="WP_281760912.1">
    <property type="nucleotide sequence ID" value="NZ_AP026709.1"/>
</dbReference>
<dbReference type="PANTHER" id="PTHR46523:SF1">
    <property type="entry name" value="DCTP PYROPHOSPHATASE 1"/>
    <property type="match status" value="1"/>
</dbReference>
<sequence>MDSLKQLDERHRKFVEERHWQKHQSPKNLAMALTAEVGELVEHFQWLTVEESWNVSGKKKEAVAEELADVLIYLTRLSSELGVDLVAAAHEKCERNEHKYPVEEFQDGDRRPHEYKDRDKY</sequence>
<dbReference type="Pfam" id="PF12643">
    <property type="entry name" value="MazG-like"/>
    <property type="match status" value="1"/>
</dbReference>
<evidence type="ECO:0000256" key="1">
    <source>
        <dbReference type="SAM" id="MobiDB-lite"/>
    </source>
</evidence>
<dbReference type="InterPro" id="IPR025984">
    <property type="entry name" value="DCTPP"/>
</dbReference>
<dbReference type="Proteomes" id="UP001317742">
    <property type="component" value="Chromosome"/>
</dbReference>
<dbReference type="InterPro" id="IPR052555">
    <property type="entry name" value="dCTP_Pyrophosphatase"/>
</dbReference>
<feature type="region of interest" description="Disordered" evidence="1">
    <location>
        <begin position="97"/>
        <end position="121"/>
    </location>
</feature>
<dbReference type="EMBL" id="AP026709">
    <property type="protein sequence ID" value="BDQ38414.1"/>
    <property type="molecule type" value="Genomic_DNA"/>
</dbReference>
<organism evidence="2 3">
    <name type="scientific">Pseudodesulfovibrio nedwellii</name>
    <dbReference type="NCBI Taxonomy" id="2973072"/>
    <lineage>
        <taxon>Bacteria</taxon>
        <taxon>Pseudomonadati</taxon>
        <taxon>Thermodesulfobacteriota</taxon>
        <taxon>Desulfovibrionia</taxon>
        <taxon>Desulfovibrionales</taxon>
        <taxon>Desulfovibrionaceae</taxon>
    </lineage>
</organism>
<proteinExistence type="predicted"/>
<accession>A0ABN6S5L7</accession>
<evidence type="ECO:0000313" key="3">
    <source>
        <dbReference type="Proteomes" id="UP001317742"/>
    </source>
</evidence>
<keyword evidence="3" id="KW-1185">Reference proteome</keyword>
<dbReference type="Gene3D" id="1.10.287.1080">
    <property type="entry name" value="MazG-like"/>
    <property type="match status" value="1"/>
</dbReference>
<evidence type="ECO:0000313" key="2">
    <source>
        <dbReference type="EMBL" id="BDQ38414.1"/>
    </source>
</evidence>
<dbReference type="PIRSF" id="PIRSF029826">
    <property type="entry name" value="UCP029826_pph"/>
    <property type="match status" value="1"/>
</dbReference>